<organism evidence="2 3">
    <name type="scientific">Candidatus Gallimonas gallistercoris</name>
    <dbReference type="NCBI Taxonomy" id="2838602"/>
    <lineage>
        <taxon>Bacteria</taxon>
        <taxon>Bacillati</taxon>
        <taxon>Bacillota</taxon>
        <taxon>Clostridia</taxon>
        <taxon>Candidatus Gallimonas</taxon>
    </lineage>
</organism>
<comment type="caution">
    <text evidence="2">The sequence shown here is derived from an EMBL/GenBank/DDBJ whole genome shotgun (WGS) entry which is preliminary data.</text>
</comment>
<dbReference type="InterPro" id="IPR000182">
    <property type="entry name" value="GNAT_dom"/>
</dbReference>
<dbReference type="PANTHER" id="PTHR43792">
    <property type="entry name" value="GNAT FAMILY, PUTATIVE (AFU_ORTHOLOGUE AFUA_3G00765)-RELATED-RELATED"/>
    <property type="match status" value="1"/>
</dbReference>
<dbReference type="AlphaFoldDB" id="A0A9D2KGY3"/>
<name>A0A9D2KGY3_9FIRM</name>
<dbReference type="Gene3D" id="3.40.630.30">
    <property type="match status" value="1"/>
</dbReference>
<dbReference type="Proteomes" id="UP000824221">
    <property type="component" value="Unassembled WGS sequence"/>
</dbReference>
<evidence type="ECO:0000313" key="3">
    <source>
        <dbReference type="Proteomes" id="UP000824221"/>
    </source>
</evidence>
<dbReference type="InterPro" id="IPR051531">
    <property type="entry name" value="N-acetyltransferase"/>
</dbReference>
<evidence type="ECO:0000259" key="1">
    <source>
        <dbReference type="PROSITE" id="PS51186"/>
    </source>
</evidence>
<reference evidence="2" key="1">
    <citation type="journal article" date="2021" name="PeerJ">
        <title>Extensive microbial diversity within the chicken gut microbiome revealed by metagenomics and culture.</title>
        <authorList>
            <person name="Gilroy R."/>
            <person name="Ravi A."/>
            <person name="Getino M."/>
            <person name="Pursley I."/>
            <person name="Horton D.L."/>
            <person name="Alikhan N.F."/>
            <person name="Baker D."/>
            <person name="Gharbi K."/>
            <person name="Hall N."/>
            <person name="Watson M."/>
            <person name="Adriaenssens E.M."/>
            <person name="Foster-Nyarko E."/>
            <person name="Jarju S."/>
            <person name="Secka A."/>
            <person name="Antonio M."/>
            <person name="Oren A."/>
            <person name="Chaudhuri R.R."/>
            <person name="La Ragione R."/>
            <person name="Hildebrand F."/>
            <person name="Pallen M.J."/>
        </authorList>
    </citation>
    <scope>NUCLEOTIDE SEQUENCE</scope>
    <source>
        <strain evidence="2">CHK156-179</strain>
    </source>
</reference>
<sequence>MKELGSKVLKTERLTLRPFRAGDAEVCYQNWMTDPAVTKYLTWTPHEDIAFTRALLAAWEEEAKKPDVFHWAIVKEGEVIGDISVVSLDKRTDCADLGYCLCRRFWGQGIMTEALARVRDYLFGECGLYRLEARHAKENVGSGRVMEKCGFVYEGTARKAWKLTATGERCDLVHRAILREEWEQR</sequence>
<evidence type="ECO:0000313" key="2">
    <source>
        <dbReference type="EMBL" id="HJA03227.1"/>
    </source>
</evidence>
<dbReference type="SUPFAM" id="SSF55729">
    <property type="entry name" value="Acyl-CoA N-acyltransferases (Nat)"/>
    <property type="match status" value="1"/>
</dbReference>
<dbReference type="GO" id="GO:0016747">
    <property type="term" value="F:acyltransferase activity, transferring groups other than amino-acyl groups"/>
    <property type="evidence" value="ECO:0007669"/>
    <property type="project" value="InterPro"/>
</dbReference>
<accession>A0A9D2KGY3</accession>
<dbReference type="InterPro" id="IPR016181">
    <property type="entry name" value="Acyl_CoA_acyltransferase"/>
</dbReference>
<dbReference type="Pfam" id="PF13302">
    <property type="entry name" value="Acetyltransf_3"/>
    <property type="match status" value="1"/>
</dbReference>
<dbReference type="PROSITE" id="PS51186">
    <property type="entry name" value="GNAT"/>
    <property type="match status" value="1"/>
</dbReference>
<reference evidence="2" key="2">
    <citation type="submission" date="2021-04" db="EMBL/GenBank/DDBJ databases">
        <authorList>
            <person name="Gilroy R."/>
        </authorList>
    </citation>
    <scope>NUCLEOTIDE SEQUENCE</scope>
    <source>
        <strain evidence="2">CHK156-179</strain>
    </source>
</reference>
<protein>
    <submittedName>
        <fullName evidence="2">GNAT family N-acetyltransferase</fullName>
    </submittedName>
</protein>
<dbReference type="EMBL" id="DXAJ01000114">
    <property type="protein sequence ID" value="HJA03227.1"/>
    <property type="molecule type" value="Genomic_DNA"/>
</dbReference>
<feature type="domain" description="N-acetyltransferase" evidence="1">
    <location>
        <begin position="14"/>
        <end position="173"/>
    </location>
</feature>
<proteinExistence type="predicted"/>
<gene>
    <name evidence="2" type="ORF">H9797_07625</name>
</gene>